<dbReference type="PANTHER" id="PTHR10015:SF337">
    <property type="entry name" value="HEAT STRESS TRANSCRIPTION FACTOR A-3"/>
    <property type="match status" value="1"/>
</dbReference>
<dbReference type="Gene3D" id="1.10.10.10">
    <property type="entry name" value="Winged helix-like DNA-binding domain superfamily/Winged helix DNA-binding domain"/>
    <property type="match status" value="1"/>
</dbReference>
<keyword evidence="12" id="KW-1185">Reference proteome</keyword>
<dbReference type="SMART" id="SM00415">
    <property type="entry name" value="HSF"/>
    <property type="match status" value="1"/>
</dbReference>
<keyword evidence="8" id="KW-0539">Nucleus</keyword>
<dbReference type="PANTHER" id="PTHR10015">
    <property type="entry name" value="HEAT SHOCK TRANSCRIPTION FACTOR"/>
    <property type="match status" value="1"/>
</dbReference>
<keyword evidence="3" id="KW-0597">Phosphoprotein</keyword>
<dbReference type="EMBL" id="JBJUIK010000003">
    <property type="protein sequence ID" value="KAL3532048.1"/>
    <property type="molecule type" value="Genomic_DNA"/>
</dbReference>
<sequence length="131" mass="14506">MNPHDKDKNGFSTFSPELFPLSVASPFIDLESFQSIEETGAAQVAAQRFSGVPQPLECLQGTPIPPFLSKTFDFVDDPALDSIISWGANGLSFVVWDPVEFARRILPSNFKHNNFSSFVRQLNTYVGTFSS</sequence>
<evidence type="ECO:0000256" key="1">
    <source>
        <dbReference type="ARBA" id="ARBA00004123"/>
    </source>
</evidence>
<comment type="subunit">
    <text evidence="2">Homotrimer.</text>
</comment>
<comment type="caution">
    <text evidence="11">The sequence shown here is derived from an EMBL/GenBank/DDBJ whole genome shotgun (WGS) entry which is preliminary data.</text>
</comment>
<reference evidence="11 12" key="1">
    <citation type="submission" date="2024-11" db="EMBL/GenBank/DDBJ databases">
        <title>A near-complete genome assembly of Cinchona calisaya.</title>
        <authorList>
            <person name="Lian D.C."/>
            <person name="Zhao X.W."/>
            <person name="Wei L."/>
        </authorList>
    </citation>
    <scope>NUCLEOTIDE SEQUENCE [LARGE SCALE GENOMIC DNA]</scope>
    <source>
        <tissue evidence="11">Nenye</tissue>
    </source>
</reference>
<evidence type="ECO:0000313" key="12">
    <source>
        <dbReference type="Proteomes" id="UP001630127"/>
    </source>
</evidence>
<evidence type="ECO:0000256" key="7">
    <source>
        <dbReference type="ARBA" id="ARBA00023163"/>
    </source>
</evidence>
<proteinExistence type="inferred from homology"/>
<dbReference type="InterPro" id="IPR036390">
    <property type="entry name" value="WH_DNA-bd_sf"/>
</dbReference>
<dbReference type="AlphaFoldDB" id="A0ABD3ALK0"/>
<dbReference type="PRINTS" id="PR00056">
    <property type="entry name" value="HSFDOMAIN"/>
</dbReference>
<comment type="subcellular location">
    <subcellularLocation>
        <location evidence="1">Nucleus</location>
    </subcellularLocation>
</comment>
<dbReference type="InterPro" id="IPR000232">
    <property type="entry name" value="HSF_DNA-bd"/>
</dbReference>
<comment type="similarity">
    <text evidence="9">Belongs to the HSF family.</text>
</comment>
<keyword evidence="5" id="KW-0346">Stress response</keyword>
<protein>
    <recommendedName>
        <fullName evidence="10">HSF-type DNA-binding domain-containing protein</fullName>
    </recommendedName>
</protein>
<keyword evidence="6" id="KW-0238">DNA-binding</keyword>
<evidence type="ECO:0000313" key="11">
    <source>
        <dbReference type="EMBL" id="KAL3532048.1"/>
    </source>
</evidence>
<dbReference type="InterPro" id="IPR036388">
    <property type="entry name" value="WH-like_DNA-bd_sf"/>
</dbReference>
<dbReference type="Proteomes" id="UP001630127">
    <property type="component" value="Unassembled WGS sequence"/>
</dbReference>
<evidence type="ECO:0000256" key="6">
    <source>
        <dbReference type="ARBA" id="ARBA00023125"/>
    </source>
</evidence>
<keyword evidence="7" id="KW-0804">Transcription</keyword>
<gene>
    <name evidence="11" type="ORF">ACH5RR_005569</name>
</gene>
<dbReference type="FunFam" id="1.10.10.10:FF:000037">
    <property type="entry name" value="Heat stress transcription factor B-4"/>
    <property type="match status" value="1"/>
</dbReference>
<dbReference type="Pfam" id="PF00447">
    <property type="entry name" value="HSF_DNA-bind"/>
    <property type="match status" value="1"/>
</dbReference>
<evidence type="ECO:0000256" key="3">
    <source>
        <dbReference type="ARBA" id="ARBA00022553"/>
    </source>
</evidence>
<evidence type="ECO:0000259" key="10">
    <source>
        <dbReference type="SMART" id="SM00415"/>
    </source>
</evidence>
<evidence type="ECO:0000256" key="8">
    <source>
        <dbReference type="ARBA" id="ARBA00023242"/>
    </source>
</evidence>
<dbReference type="GO" id="GO:0003677">
    <property type="term" value="F:DNA binding"/>
    <property type="evidence" value="ECO:0007669"/>
    <property type="project" value="UniProtKB-KW"/>
</dbReference>
<dbReference type="SUPFAM" id="SSF46785">
    <property type="entry name" value="Winged helix' DNA-binding domain"/>
    <property type="match status" value="1"/>
</dbReference>
<dbReference type="GO" id="GO:0005634">
    <property type="term" value="C:nucleus"/>
    <property type="evidence" value="ECO:0007669"/>
    <property type="project" value="UniProtKB-SubCell"/>
</dbReference>
<organism evidence="11 12">
    <name type="scientific">Cinchona calisaya</name>
    <dbReference type="NCBI Taxonomy" id="153742"/>
    <lineage>
        <taxon>Eukaryota</taxon>
        <taxon>Viridiplantae</taxon>
        <taxon>Streptophyta</taxon>
        <taxon>Embryophyta</taxon>
        <taxon>Tracheophyta</taxon>
        <taxon>Spermatophyta</taxon>
        <taxon>Magnoliopsida</taxon>
        <taxon>eudicotyledons</taxon>
        <taxon>Gunneridae</taxon>
        <taxon>Pentapetalae</taxon>
        <taxon>asterids</taxon>
        <taxon>lamiids</taxon>
        <taxon>Gentianales</taxon>
        <taxon>Rubiaceae</taxon>
        <taxon>Cinchonoideae</taxon>
        <taxon>Cinchoneae</taxon>
        <taxon>Cinchona</taxon>
    </lineage>
</organism>
<feature type="domain" description="HSF-type DNA-binding" evidence="10">
    <location>
        <begin position="63"/>
        <end position="129"/>
    </location>
</feature>
<evidence type="ECO:0000256" key="9">
    <source>
        <dbReference type="RuleBase" id="RU004020"/>
    </source>
</evidence>
<evidence type="ECO:0000256" key="5">
    <source>
        <dbReference type="ARBA" id="ARBA00023016"/>
    </source>
</evidence>
<name>A0ABD3ALK0_9GENT</name>
<accession>A0ABD3ALK0</accession>
<evidence type="ECO:0000256" key="4">
    <source>
        <dbReference type="ARBA" id="ARBA00023015"/>
    </source>
</evidence>
<evidence type="ECO:0000256" key="2">
    <source>
        <dbReference type="ARBA" id="ARBA00011233"/>
    </source>
</evidence>
<keyword evidence="4" id="KW-0805">Transcription regulation</keyword>